<dbReference type="EMBL" id="UOFR01000044">
    <property type="protein sequence ID" value="VAW97209.1"/>
    <property type="molecule type" value="Genomic_DNA"/>
</dbReference>
<dbReference type="SUPFAM" id="SSF54637">
    <property type="entry name" value="Thioesterase/thiol ester dehydrase-isomerase"/>
    <property type="match status" value="1"/>
</dbReference>
<sequence>MDTDYTKIEVEDLLPHRGDMVLIDKILEYGDGYGVAQVKVRSSSIFYEQDIEGIHSSIGLEWMAQTIAAIAGISALQNKKKVQIGFLLGSRKYEPTTSVFKLDREYIIRINQLFHEDNGLGAFECSIHHGNELIAESKLNVFAPDNVEIFLKGEGV</sequence>
<evidence type="ECO:0008006" key="2">
    <source>
        <dbReference type="Google" id="ProtNLM"/>
    </source>
</evidence>
<name>A0A3B1AG03_9ZZZZ</name>
<dbReference type="PIRSF" id="PIRSF020565">
    <property type="entry name" value="3Ho_Ac_ACP_DH_prd"/>
    <property type="match status" value="1"/>
</dbReference>
<protein>
    <recommendedName>
        <fullName evidence="2">3-hydroxyacyl-[acyl-carrier-protein] dehydratase</fullName>
    </recommendedName>
</protein>
<dbReference type="Pfam" id="PF22817">
    <property type="entry name" value="ApeP-like"/>
    <property type="match status" value="1"/>
</dbReference>
<dbReference type="AlphaFoldDB" id="A0A3B1AG03"/>
<reference evidence="1" key="1">
    <citation type="submission" date="2018-06" db="EMBL/GenBank/DDBJ databases">
        <authorList>
            <person name="Zhirakovskaya E."/>
        </authorList>
    </citation>
    <scope>NUCLEOTIDE SEQUENCE</scope>
</reference>
<dbReference type="Gene3D" id="3.10.129.10">
    <property type="entry name" value="Hotdog Thioesterase"/>
    <property type="match status" value="1"/>
</dbReference>
<dbReference type="InterPro" id="IPR029069">
    <property type="entry name" value="HotDog_dom_sf"/>
</dbReference>
<dbReference type="InterPro" id="IPR016776">
    <property type="entry name" value="ApeP-like_dehydratase"/>
</dbReference>
<evidence type="ECO:0000313" key="1">
    <source>
        <dbReference type="EMBL" id="VAW97209.1"/>
    </source>
</evidence>
<gene>
    <name evidence="1" type="ORF">MNBD_GAMMA21-1711</name>
</gene>
<accession>A0A3B1AG03</accession>
<organism evidence="1">
    <name type="scientific">hydrothermal vent metagenome</name>
    <dbReference type="NCBI Taxonomy" id="652676"/>
    <lineage>
        <taxon>unclassified sequences</taxon>
        <taxon>metagenomes</taxon>
        <taxon>ecological metagenomes</taxon>
    </lineage>
</organism>
<proteinExistence type="predicted"/>